<dbReference type="PANTHER" id="PTHR11451:SF53">
    <property type="entry name" value="THREONINE--TRNA LIGASE"/>
    <property type="match status" value="1"/>
</dbReference>
<name>K4CHF4_SOLLC</name>
<reference evidence="2" key="1">
    <citation type="journal article" date="2012" name="Nature">
        <title>The tomato genome sequence provides insights into fleshy fruit evolution.</title>
        <authorList>
            <consortium name="Tomato Genome Consortium"/>
        </authorList>
    </citation>
    <scope>NUCLEOTIDE SEQUENCE [LARGE SCALE GENOMIC DNA]</scope>
    <source>
        <strain evidence="2">cv. Heinz 1706</strain>
    </source>
</reference>
<evidence type="ECO:0000313" key="3">
    <source>
        <dbReference type="Proteomes" id="UP000004994"/>
    </source>
</evidence>
<dbReference type="Proteomes" id="UP000004994">
    <property type="component" value="Chromosome 7"/>
</dbReference>
<dbReference type="AlphaFoldDB" id="K4CHF4"/>
<protein>
    <recommendedName>
        <fullName evidence="4">Threonyl-tRNA synthetase</fullName>
    </recommendedName>
</protein>
<dbReference type="EnsemblPlants" id="Solyc07g064750.1.1">
    <property type="protein sequence ID" value="Solyc07g064750.1.1"/>
    <property type="gene ID" value="Solyc07g064750.1"/>
</dbReference>
<dbReference type="PANTHER" id="PTHR11451">
    <property type="entry name" value="THREONINE-TRNA LIGASE"/>
    <property type="match status" value="1"/>
</dbReference>
<dbReference type="GO" id="GO:0006412">
    <property type="term" value="P:translation"/>
    <property type="evidence" value="ECO:0007669"/>
    <property type="project" value="UniProtKB-KW"/>
</dbReference>
<keyword evidence="1" id="KW-0648">Protein biosynthesis</keyword>
<dbReference type="STRING" id="4081.K4CHF4"/>
<dbReference type="InterPro" id="IPR036621">
    <property type="entry name" value="Anticodon-bd_dom_sf"/>
</dbReference>
<dbReference type="PaxDb" id="4081-Solyc07g064750.1.1"/>
<dbReference type="PhylomeDB" id="K4CHF4"/>
<dbReference type="SUPFAM" id="SSF52954">
    <property type="entry name" value="Class II aaRS ABD-related"/>
    <property type="match status" value="1"/>
</dbReference>
<keyword evidence="3" id="KW-1185">Reference proteome</keyword>
<dbReference type="SUPFAM" id="SSF55681">
    <property type="entry name" value="Class II aaRS and biotin synthetases"/>
    <property type="match status" value="1"/>
</dbReference>
<dbReference type="Gramene" id="Solyc07g064750.1.1">
    <property type="protein sequence ID" value="Solyc07g064750.1.1"/>
    <property type="gene ID" value="Solyc07g064750.1"/>
</dbReference>
<sequence length="243" mass="28602">MGQENLEKLEEANKYEHRELNKKQELFYYDPMSMFVFEIDDKSVDQFGLKPMNCPGHCIQSQSSFLQRITSRLADFEALHRNEAIVNTSQTISPGRCSHLLQRITDQGRSKRRSWISSLMCIPYLVSLMLTSQIWKKAEDALAEALNEFGKPWEISKGDSFLWSENRYQCEKKLTMCNIEHYKGKWPFWLSPRQAIVFPVSNKSQTYAFEIWKRLHDASITKSMLMSVIKRLEKKVRETQLLF</sequence>
<reference evidence="2" key="2">
    <citation type="submission" date="2015-06" db="UniProtKB">
        <authorList>
            <consortium name="EnsemblPlants"/>
        </authorList>
    </citation>
    <scope>IDENTIFICATION</scope>
    <source>
        <strain evidence="2">cv. Heinz 1706</strain>
    </source>
</reference>
<evidence type="ECO:0008006" key="4">
    <source>
        <dbReference type="Google" id="ProtNLM"/>
    </source>
</evidence>
<proteinExistence type="predicted"/>
<evidence type="ECO:0000256" key="1">
    <source>
        <dbReference type="ARBA" id="ARBA00022917"/>
    </source>
</evidence>
<organism evidence="2">
    <name type="scientific">Solanum lycopersicum</name>
    <name type="common">Tomato</name>
    <name type="synonym">Lycopersicon esculentum</name>
    <dbReference type="NCBI Taxonomy" id="4081"/>
    <lineage>
        <taxon>Eukaryota</taxon>
        <taxon>Viridiplantae</taxon>
        <taxon>Streptophyta</taxon>
        <taxon>Embryophyta</taxon>
        <taxon>Tracheophyta</taxon>
        <taxon>Spermatophyta</taxon>
        <taxon>Magnoliopsida</taxon>
        <taxon>eudicotyledons</taxon>
        <taxon>Gunneridae</taxon>
        <taxon>Pentapetalae</taxon>
        <taxon>asterids</taxon>
        <taxon>lamiids</taxon>
        <taxon>Solanales</taxon>
        <taxon>Solanaceae</taxon>
        <taxon>Solanoideae</taxon>
        <taxon>Solaneae</taxon>
        <taxon>Solanum</taxon>
        <taxon>Solanum subgen. Lycopersicon</taxon>
    </lineage>
</organism>
<accession>K4CHF4</accession>
<dbReference type="HOGENOM" id="CLU_1144242_0_0_1"/>
<dbReference type="Gene3D" id="3.40.50.800">
    <property type="entry name" value="Anticodon-binding domain"/>
    <property type="match status" value="1"/>
</dbReference>
<dbReference type="InterPro" id="IPR045864">
    <property type="entry name" value="aa-tRNA-synth_II/BPL/LPL"/>
</dbReference>
<dbReference type="InParanoid" id="K4CHF4"/>
<evidence type="ECO:0000313" key="2">
    <source>
        <dbReference type="EnsemblPlants" id="Solyc07g064750.1.1"/>
    </source>
</evidence>
<dbReference type="eggNOG" id="KOG1637">
    <property type="taxonomic scope" value="Eukaryota"/>
</dbReference>